<comment type="caution">
    <text evidence="2">The sequence shown here is derived from an EMBL/GenBank/DDBJ whole genome shotgun (WGS) entry which is preliminary data.</text>
</comment>
<gene>
    <name evidence="2" type="ORF">RIF29_14557</name>
</gene>
<evidence type="ECO:0000256" key="1">
    <source>
        <dbReference type="SAM" id="MobiDB-lite"/>
    </source>
</evidence>
<protein>
    <submittedName>
        <fullName evidence="2">Uncharacterized protein</fullName>
    </submittedName>
</protein>
<keyword evidence="3" id="KW-1185">Reference proteome</keyword>
<feature type="compositionally biased region" description="Basic and acidic residues" evidence="1">
    <location>
        <begin position="427"/>
        <end position="438"/>
    </location>
</feature>
<organism evidence="2 3">
    <name type="scientific">Crotalaria pallida</name>
    <name type="common">Smooth rattlebox</name>
    <name type="synonym">Crotalaria striata</name>
    <dbReference type="NCBI Taxonomy" id="3830"/>
    <lineage>
        <taxon>Eukaryota</taxon>
        <taxon>Viridiplantae</taxon>
        <taxon>Streptophyta</taxon>
        <taxon>Embryophyta</taxon>
        <taxon>Tracheophyta</taxon>
        <taxon>Spermatophyta</taxon>
        <taxon>Magnoliopsida</taxon>
        <taxon>eudicotyledons</taxon>
        <taxon>Gunneridae</taxon>
        <taxon>Pentapetalae</taxon>
        <taxon>rosids</taxon>
        <taxon>fabids</taxon>
        <taxon>Fabales</taxon>
        <taxon>Fabaceae</taxon>
        <taxon>Papilionoideae</taxon>
        <taxon>50 kb inversion clade</taxon>
        <taxon>genistoids sensu lato</taxon>
        <taxon>core genistoids</taxon>
        <taxon>Crotalarieae</taxon>
        <taxon>Crotalaria</taxon>
    </lineage>
</organism>
<feature type="region of interest" description="Disordered" evidence="1">
    <location>
        <begin position="400"/>
        <end position="452"/>
    </location>
</feature>
<evidence type="ECO:0000313" key="2">
    <source>
        <dbReference type="EMBL" id="KAK7273505.1"/>
    </source>
</evidence>
<dbReference type="EMBL" id="JAYWIO010000003">
    <property type="protein sequence ID" value="KAK7273505.1"/>
    <property type="molecule type" value="Genomic_DNA"/>
</dbReference>
<feature type="compositionally biased region" description="Basic and acidic residues" evidence="1">
    <location>
        <begin position="410"/>
        <end position="421"/>
    </location>
</feature>
<name>A0AAN9IDV6_CROPI</name>
<evidence type="ECO:0000313" key="3">
    <source>
        <dbReference type="Proteomes" id="UP001372338"/>
    </source>
</evidence>
<dbReference type="AlphaFoldDB" id="A0AAN9IDV6"/>
<sequence>MLIQKCMMMANRVALSESHDAAIDARVGASNPHVGASPSHSSETSLHGDRVKESTPIDLGLFDEEDIEFACLMDSIESMDENQAISVLEKLDRIRETIKEKGMSPNLGSNKSQFVVKDPKIVAKSVDMAPKFVAKSVDKVKPVYKVPKTVATSAPQSHIPNVKTIENPTFKEVLSKRASVWDTLILIPKTPYEKQHYIQNMNLGHFQQSFNYLIPATRQAGITLDVSSYSIRSTRQRPSQTTKTEKSQIQFLSTMSRWRAELDEGLMHGLHASKQQISCAVDYKGSKNSTLELSSDLIDVKKIIKLQQLKEMNGRTAEYLPASPPVDGSFHVYASGLFDISQKVLHNVQLLLLKEMPNDEMPIGWPLGLGILNMRLRNVDSTPTAPREPYSIHVRSTSFSSFSSSNLDTEIERRGSERDSMVDDAEKDSVVNDAEKDSVVNGGEGRHGERRR</sequence>
<feature type="region of interest" description="Disordered" evidence="1">
    <location>
        <begin position="29"/>
        <end position="50"/>
    </location>
</feature>
<proteinExistence type="predicted"/>
<reference evidence="2 3" key="1">
    <citation type="submission" date="2024-01" db="EMBL/GenBank/DDBJ databases">
        <title>The genomes of 5 underutilized Papilionoideae crops provide insights into root nodulation and disease resistanc.</title>
        <authorList>
            <person name="Yuan L."/>
        </authorList>
    </citation>
    <scope>NUCLEOTIDE SEQUENCE [LARGE SCALE GENOMIC DNA]</scope>
    <source>
        <strain evidence="2">ZHUSHIDOU_FW_LH</strain>
        <tissue evidence="2">Leaf</tissue>
    </source>
</reference>
<accession>A0AAN9IDV6</accession>
<dbReference type="Proteomes" id="UP001372338">
    <property type="component" value="Unassembled WGS sequence"/>
</dbReference>